<proteinExistence type="inferred from homology"/>
<evidence type="ECO:0000256" key="5">
    <source>
        <dbReference type="ARBA" id="ARBA00022927"/>
    </source>
</evidence>
<protein>
    <recommendedName>
        <fullName evidence="3">Conserved oligomeric Golgi complex subunit 7</fullName>
    </recommendedName>
    <alternativeName>
        <fullName evidence="8">Component of oligomeric Golgi complex 7</fullName>
    </alternativeName>
</protein>
<dbReference type="Proteomes" id="UP000030745">
    <property type="component" value="Unassembled WGS sequence"/>
</dbReference>
<keyword evidence="5" id="KW-0653">Protein transport</keyword>
<dbReference type="GO" id="GO:0006890">
    <property type="term" value="P:retrograde vesicle-mediated transport, Golgi to endoplasmic reticulum"/>
    <property type="evidence" value="ECO:0007669"/>
    <property type="project" value="TreeGrafter"/>
</dbReference>
<dbReference type="GO" id="GO:0000139">
    <property type="term" value="C:Golgi membrane"/>
    <property type="evidence" value="ECO:0007669"/>
    <property type="project" value="UniProtKB-SubCell"/>
</dbReference>
<dbReference type="OrthoDB" id="245173at2759"/>
<dbReference type="GeneID" id="24129172"/>
<dbReference type="STRING" id="695850.A0A067CM06"/>
<dbReference type="EMBL" id="KK583216">
    <property type="protein sequence ID" value="KDO27581.1"/>
    <property type="molecule type" value="Genomic_DNA"/>
</dbReference>
<name>A0A067CM06_SAPPC</name>
<sequence>MNSAVLTVADLGDDVGDIYAWIDAQVSVAPGDPKAHLESLLPQFHVLSQELSANLQQCLETFPSFVNHVQLLQLKTQTLGQSLHTRSPSTTCARGDATPAYNTLSQLHTAKTHMQQCSNALQESAAWKQHSRYVVQATTDPTLDLAKLATHLAAMHKSLETLQRMPGHDERAATMDTVSRDVEAALVPQLHTLLQEPTLPLSPLQDCLAIFGHLSRASLVEDAYAKRRPAPMHRLWHASTPADADGLAAFYTEVESFLARETRYCQELFASPLPVLLELVHATLSPLASAVASLLDAAPSQLLPAFKAATRFAHHVLLHSIVSWTTPTAADVHKVLHSVFGPFEASFTMYERIETSVVTESLLALLPSTSTLLAPAVDELSSRIWLLVEARVQHAMELMAGAVLPEALEALVTGLTALAQIWSSKMAPAPAPGSAVDWSYLHEALAMLKACGGVLVAQRACQARLRLRVLPTLSLWFPDATPPSLPPRIQLSPTSKAAAGPDAALHVTVDDCINVETLPVAVVKLWLARDKARYQNLQLCKEAVATDDDVDVILGPVFRDWTLHVQQRTYATVLTPVASVLASVPTMDCWIQADESADLPTFSMLPQEYMTSVADLLLSLLPQLEPFAESSGLSQALAASTNIIELSHEAWAGVARVLGVPQDEAFLQLGELPALDADAGPAAAFVDQWTFVVASGAMAAVLSALLAIPQLSATGKAQVVCDVSYLQNVLHALGVPTHPLLVYYKDRLGGDALSEHLLPTSMTEKVDLWIRQHAAADV</sequence>
<dbReference type="GO" id="GO:0006886">
    <property type="term" value="P:intracellular protein transport"/>
    <property type="evidence" value="ECO:0007669"/>
    <property type="project" value="InterPro"/>
</dbReference>
<evidence type="ECO:0000313" key="9">
    <source>
        <dbReference type="EMBL" id="KDO27581.1"/>
    </source>
</evidence>
<keyword evidence="10" id="KW-1185">Reference proteome</keyword>
<dbReference type="AlphaFoldDB" id="A0A067CM06"/>
<keyword evidence="7" id="KW-0472">Membrane</keyword>
<accession>A0A067CM06</accession>
<dbReference type="GO" id="GO:0017119">
    <property type="term" value="C:Golgi transport complex"/>
    <property type="evidence" value="ECO:0007669"/>
    <property type="project" value="InterPro"/>
</dbReference>
<organism evidence="9 10">
    <name type="scientific">Saprolegnia parasitica (strain CBS 223.65)</name>
    <dbReference type="NCBI Taxonomy" id="695850"/>
    <lineage>
        <taxon>Eukaryota</taxon>
        <taxon>Sar</taxon>
        <taxon>Stramenopiles</taxon>
        <taxon>Oomycota</taxon>
        <taxon>Saprolegniomycetes</taxon>
        <taxon>Saprolegniales</taxon>
        <taxon>Saprolegniaceae</taxon>
        <taxon>Saprolegnia</taxon>
    </lineage>
</organism>
<dbReference type="GO" id="GO:0007030">
    <property type="term" value="P:Golgi organization"/>
    <property type="evidence" value="ECO:0007669"/>
    <property type="project" value="TreeGrafter"/>
</dbReference>
<dbReference type="Pfam" id="PF10191">
    <property type="entry name" value="COG7"/>
    <property type="match status" value="1"/>
</dbReference>
<reference evidence="9 10" key="1">
    <citation type="journal article" date="2013" name="PLoS Genet.">
        <title>Distinctive expansion of potential virulence genes in the genome of the oomycete fish pathogen Saprolegnia parasitica.</title>
        <authorList>
            <person name="Jiang R.H."/>
            <person name="de Bruijn I."/>
            <person name="Haas B.J."/>
            <person name="Belmonte R."/>
            <person name="Lobach L."/>
            <person name="Christie J."/>
            <person name="van den Ackerveken G."/>
            <person name="Bottin A."/>
            <person name="Bulone V."/>
            <person name="Diaz-Moreno S.M."/>
            <person name="Dumas B."/>
            <person name="Fan L."/>
            <person name="Gaulin E."/>
            <person name="Govers F."/>
            <person name="Grenville-Briggs L.J."/>
            <person name="Horner N.R."/>
            <person name="Levin J.Z."/>
            <person name="Mammella M."/>
            <person name="Meijer H.J."/>
            <person name="Morris P."/>
            <person name="Nusbaum C."/>
            <person name="Oome S."/>
            <person name="Phillips A.J."/>
            <person name="van Rooyen D."/>
            <person name="Rzeszutek E."/>
            <person name="Saraiva M."/>
            <person name="Secombes C.J."/>
            <person name="Seidl M.F."/>
            <person name="Snel B."/>
            <person name="Stassen J.H."/>
            <person name="Sykes S."/>
            <person name="Tripathy S."/>
            <person name="van den Berg H."/>
            <person name="Vega-Arreguin J.C."/>
            <person name="Wawra S."/>
            <person name="Young S.K."/>
            <person name="Zeng Q."/>
            <person name="Dieguez-Uribeondo J."/>
            <person name="Russ C."/>
            <person name="Tyler B.M."/>
            <person name="van West P."/>
        </authorList>
    </citation>
    <scope>NUCLEOTIDE SEQUENCE [LARGE SCALE GENOMIC DNA]</scope>
    <source>
        <strain evidence="9 10">CBS 223.65</strain>
    </source>
</reference>
<comment type="subcellular location">
    <subcellularLocation>
        <location evidence="1">Golgi apparatus membrane</location>
        <topology evidence="1">Peripheral membrane protein</topology>
    </subcellularLocation>
</comment>
<dbReference type="InterPro" id="IPR019335">
    <property type="entry name" value="COG7"/>
</dbReference>
<evidence type="ECO:0000256" key="2">
    <source>
        <dbReference type="ARBA" id="ARBA00005831"/>
    </source>
</evidence>
<dbReference type="PANTHER" id="PTHR21443">
    <property type="entry name" value="CONSERVED OLIGOMERIC GOLGI COMPLEX COMPONENT 7"/>
    <property type="match status" value="1"/>
</dbReference>
<keyword evidence="6" id="KW-0333">Golgi apparatus</keyword>
<dbReference type="PANTHER" id="PTHR21443:SF0">
    <property type="entry name" value="CONSERVED OLIGOMERIC GOLGI COMPLEX SUBUNIT 7"/>
    <property type="match status" value="1"/>
</dbReference>
<evidence type="ECO:0000256" key="3">
    <source>
        <dbReference type="ARBA" id="ARBA00020984"/>
    </source>
</evidence>
<dbReference type="KEGG" id="spar:SPRG_06849"/>
<comment type="similarity">
    <text evidence="2">Belongs to the COG7 family.</text>
</comment>
<dbReference type="RefSeq" id="XP_012201706.1">
    <property type="nucleotide sequence ID" value="XM_012346316.1"/>
</dbReference>
<evidence type="ECO:0000256" key="4">
    <source>
        <dbReference type="ARBA" id="ARBA00022448"/>
    </source>
</evidence>
<evidence type="ECO:0000256" key="7">
    <source>
        <dbReference type="ARBA" id="ARBA00023136"/>
    </source>
</evidence>
<gene>
    <name evidence="9" type="ORF">SPRG_06849</name>
</gene>
<evidence type="ECO:0000256" key="6">
    <source>
        <dbReference type="ARBA" id="ARBA00023034"/>
    </source>
</evidence>
<evidence type="ECO:0000256" key="1">
    <source>
        <dbReference type="ARBA" id="ARBA00004395"/>
    </source>
</evidence>
<keyword evidence="4" id="KW-0813">Transport</keyword>
<dbReference type="OMA" id="LKYYHNC"/>
<dbReference type="VEuPathDB" id="FungiDB:SPRG_06849"/>
<evidence type="ECO:0000313" key="10">
    <source>
        <dbReference type="Proteomes" id="UP000030745"/>
    </source>
</evidence>
<evidence type="ECO:0000256" key="8">
    <source>
        <dbReference type="ARBA" id="ARBA00031345"/>
    </source>
</evidence>